<comment type="caution">
    <text evidence="2">The sequence shown here is derived from an EMBL/GenBank/DDBJ whole genome shotgun (WGS) entry which is preliminary data.</text>
</comment>
<dbReference type="EMBL" id="JACASE010000008">
    <property type="protein sequence ID" value="KAF6441006.1"/>
    <property type="molecule type" value="Genomic_DNA"/>
</dbReference>
<organism evidence="2 3">
    <name type="scientific">Rousettus aegyptiacus</name>
    <name type="common">Egyptian fruit bat</name>
    <name type="synonym">Pteropus aegyptiacus</name>
    <dbReference type="NCBI Taxonomy" id="9407"/>
    <lineage>
        <taxon>Eukaryota</taxon>
        <taxon>Metazoa</taxon>
        <taxon>Chordata</taxon>
        <taxon>Craniata</taxon>
        <taxon>Vertebrata</taxon>
        <taxon>Euteleostomi</taxon>
        <taxon>Mammalia</taxon>
        <taxon>Eutheria</taxon>
        <taxon>Laurasiatheria</taxon>
        <taxon>Chiroptera</taxon>
        <taxon>Yinpterochiroptera</taxon>
        <taxon>Pteropodoidea</taxon>
        <taxon>Pteropodidae</taxon>
        <taxon>Rousettinae</taxon>
        <taxon>Rousettus</taxon>
    </lineage>
</organism>
<dbReference type="Proteomes" id="UP000593571">
    <property type="component" value="Unassembled WGS sequence"/>
</dbReference>
<keyword evidence="3" id="KW-1185">Reference proteome</keyword>
<feature type="compositionally biased region" description="Low complexity" evidence="1">
    <location>
        <begin position="32"/>
        <end position="43"/>
    </location>
</feature>
<protein>
    <submittedName>
        <fullName evidence="2">Uncharacterized protein</fullName>
    </submittedName>
</protein>
<sequence>MSMCSELLPRRLCFSLLGLKSSSWKLGSHINSSSTCQQPPSSSDVTFSSPEMTQGFREQKASAHRIFHTMTVRALPRTISILLLGLPSLTLPQFPGSLFPFREEKLEGHGKACYPGKRWGN</sequence>
<proteinExistence type="predicted"/>
<dbReference type="AlphaFoldDB" id="A0A7J8F065"/>
<feature type="region of interest" description="Disordered" evidence="1">
    <location>
        <begin position="32"/>
        <end position="54"/>
    </location>
</feature>
<gene>
    <name evidence="2" type="ORF">HJG63_012235</name>
</gene>
<evidence type="ECO:0000313" key="2">
    <source>
        <dbReference type="EMBL" id="KAF6441006.1"/>
    </source>
</evidence>
<evidence type="ECO:0000313" key="3">
    <source>
        <dbReference type="Proteomes" id="UP000593571"/>
    </source>
</evidence>
<accession>A0A7J8F065</accession>
<name>A0A7J8F065_ROUAE</name>
<evidence type="ECO:0000256" key="1">
    <source>
        <dbReference type="SAM" id="MobiDB-lite"/>
    </source>
</evidence>
<reference evidence="2 3" key="1">
    <citation type="journal article" date="2020" name="Nature">
        <title>Six reference-quality genomes reveal evolution of bat adaptations.</title>
        <authorList>
            <person name="Jebb D."/>
            <person name="Huang Z."/>
            <person name="Pippel M."/>
            <person name="Hughes G.M."/>
            <person name="Lavrichenko K."/>
            <person name="Devanna P."/>
            <person name="Winkler S."/>
            <person name="Jermiin L.S."/>
            <person name="Skirmuntt E.C."/>
            <person name="Katzourakis A."/>
            <person name="Burkitt-Gray L."/>
            <person name="Ray D.A."/>
            <person name="Sullivan K.A.M."/>
            <person name="Roscito J.G."/>
            <person name="Kirilenko B.M."/>
            <person name="Davalos L.M."/>
            <person name="Corthals A.P."/>
            <person name="Power M.L."/>
            <person name="Jones G."/>
            <person name="Ransome R.D."/>
            <person name="Dechmann D.K.N."/>
            <person name="Locatelli A.G."/>
            <person name="Puechmaille S.J."/>
            <person name="Fedrigo O."/>
            <person name="Jarvis E.D."/>
            <person name="Hiller M."/>
            <person name="Vernes S.C."/>
            <person name="Myers E.W."/>
            <person name="Teeling E.C."/>
        </authorList>
    </citation>
    <scope>NUCLEOTIDE SEQUENCE [LARGE SCALE GENOMIC DNA]</scope>
    <source>
        <strain evidence="2">MRouAeg1</strain>
        <tissue evidence="2">Muscle</tissue>
    </source>
</reference>